<accession>A0ABM1E6M0</accession>
<dbReference type="Gene3D" id="3.30.2160.10">
    <property type="entry name" value="Hect, E3 ligase catalytic domain"/>
    <property type="match status" value="1"/>
</dbReference>
<dbReference type="RefSeq" id="XP_014667841.1">
    <property type="nucleotide sequence ID" value="XM_014812355.1"/>
</dbReference>
<evidence type="ECO:0000259" key="12">
    <source>
        <dbReference type="PROSITE" id="PS50237"/>
    </source>
</evidence>
<dbReference type="SMART" id="SM00119">
    <property type="entry name" value="HECTc"/>
    <property type="match status" value="1"/>
</dbReference>
<evidence type="ECO:0000259" key="11">
    <source>
        <dbReference type="PROSITE" id="PS50020"/>
    </source>
</evidence>
<evidence type="ECO:0000256" key="7">
    <source>
        <dbReference type="ARBA" id="ARBA00022786"/>
    </source>
</evidence>
<dbReference type="InterPro" id="IPR035983">
    <property type="entry name" value="Hect_E3_ubiquitin_ligase"/>
</dbReference>
<comment type="catalytic activity">
    <reaction evidence="1 8">
        <text>S-ubiquitinyl-[E2 ubiquitin-conjugating enzyme]-L-cysteine + [acceptor protein]-L-lysine = [E2 ubiquitin-conjugating enzyme]-L-cysteine + N(6)-ubiquitinyl-[acceptor protein]-L-lysine.</text>
        <dbReference type="EC" id="2.3.2.26"/>
    </reaction>
</comment>
<dbReference type="InterPro" id="IPR036020">
    <property type="entry name" value="WW_dom_sf"/>
</dbReference>
<evidence type="ECO:0000256" key="6">
    <source>
        <dbReference type="ARBA" id="ARBA00022737"/>
    </source>
</evidence>
<feature type="region of interest" description="Disordered" evidence="10">
    <location>
        <begin position="276"/>
        <end position="329"/>
    </location>
</feature>
<comment type="pathway">
    <text evidence="3 8">Protein modification; protein ubiquitination.</text>
</comment>
<dbReference type="InterPro" id="IPR001202">
    <property type="entry name" value="WW_dom"/>
</dbReference>
<name>A0ABM1E6M0_PRICU</name>
<keyword evidence="13" id="KW-1185">Reference proteome</keyword>
<evidence type="ECO:0000256" key="5">
    <source>
        <dbReference type="ARBA" id="ARBA00022679"/>
    </source>
</evidence>
<evidence type="ECO:0000256" key="4">
    <source>
        <dbReference type="ARBA" id="ARBA00022490"/>
    </source>
</evidence>
<evidence type="ECO:0000256" key="8">
    <source>
        <dbReference type="PIRNR" id="PIRNR001569"/>
    </source>
</evidence>
<sequence length="763" mass="87739">MLLSFVPMEQEHPTPFRNYLLRPRSSRSKVKGHMRLSIGIVSSEQEATVEEASTAGSEAEEAANLSLDHEDVDDAEGSDTEEGSSQERQDQVTPLHRTETPPLPLGWQERVDGNGRLFYVDNINRRTQWERPTLVPSHAPASAQREERRAALVFQQRRHISQDDSMEHAANSEQVLAELNITPHAGDALPSPTEPVDGETPSSLWSGHSESSLPTTPEAVDTVDSITEQLANLPIDQNVIEQARVAGIASPDDVSMPQGWAMQVAQNGRVFFIDHNTRTTTWNDPRTNAPSPRERRRRGRGRGQATPDSGLSSPADNESGDEPELRHRSLTMRVGPLTPGWEERIHSDGRVFYIDHNKKTTQWEDPRLLDPKVAGKAVPYSRDYKRKYDYFKSKLPKPMNVPNKFAFKVRRQHIFEDSFKVIYLNLQRRDLLRTNLWIEFDGEVGLDYGGLAREWFYLLSREMFNPYYGLFEYSATDNYTLQINPNSGLCNEDHLLYFRFIGRIAGLAVYHGKLLDAFFIRPFYKMLLDKQIKLSDMESVDSEYYNSLIWIMQNDPTELDLRFAVDEELYGQMLQKELKPGGNDIVVTSVNKSEYVQLVMQWRFLVRVKSQMISFKEGFNDVIPIHLLQIFDENEVELLMCGLGDIDVKDWRDNTVYKGEYFPNHKVVQWYWRLVLAMNNEQRARLLQFVTGTSRVPMNGFKELYGSNGPQLYTIEKWGKSTEYPRAHTCFNRLDLPAYDSYEDLRDNLLFAIENTQGFEGVD</sequence>
<evidence type="ECO:0000256" key="1">
    <source>
        <dbReference type="ARBA" id="ARBA00000885"/>
    </source>
</evidence>
<dbReference type="PROSITE" id="PS01159">
    <property type="entry name" value="WW_DOMAIN_1"/>
    <property type="match status" value="3"/>
</dbReference>
<keyword evidence="5 8" id="KW-0808">Transferase</keyword>
<keyword evidence="6" id="KW-0677">Repeat</keyword>
<dbReference type="Gene3D" id="2.20.70.10">
    <property type="match status" value="2"/>
</dbReference>
<evidence type="ECO:0000313" key="14">
    <source>
        <dbReference type="RefSeq" id="XP_014667841.1"/>
    </source>
</evidence>
<evidence type="ECO:0000313" key="13">
    <source>
        <dbReference type="Proteomes" id="UP000695022"/>
    </source>
</evidence>
<evidence type="ECO:0000256" key="9">
    <source>
        <dbReference type="PROSITE-ProRule" id="PRU00104"/>
    </source>
</evidence>
<feature type="domain" description="WW" evidence="11">
    <location>
        <begin position="101"/>
        <end position="134"/>
    </location>
</feature>
<dbReference type="CDD" id="cd00201">
    <property type="entry name" value="WW"/>
    <property type="match status" value="3"/>
</dbReference>
<proteinExistence type="predicted"/>
<reference evidence="14" key="1">
    <citation type="submission" date="2025-08" db="UniProtKB">
        <authorList>
            <consortium name="RefSeq"/>
        </authorList>
    </citation>
    <scope>IDENTIFICATION</scope>
</reference>
<feature type="domain" description="HECT" evidence="12">
    <location>
        <begin position="428"/>
        <end position="762"/>
    </location>
</feature>
<dbReference type="SMART" id="SM00456">
    <property type="entry name" value="WW"/>
    <property type="match status" value="3"/>
</dbReference>
<dbReference type="GeneID" id="106809315"/>
<comment type="subcellular location">
    <subcellularLocation>
        <location evidence="2">Cytoplasm</location>
    </subcellularLocation>
</comment>
<dbReference type="PROSITE" id="PS50237">
    <property type="entry name" value="HECT"/>
    <property type="match status" value="1"/>
</dbReference>
<dbReference type="PIRSF" id="PIRSF001569">
    <property type="entry name" value="E3_ub_ligase_SMURF1"/>
    <property type="match status" value="1"/>
</dbReference>
<feature type="compositionally biased region" description="Polar residues" evidence="10">
    <location>
        <begin position="306"/>
        <end position="316"/>
    </location>
</feature>
<gene>
    <name evidence="14" type="primary">LOC106809315</name>
</gene>
<dbReference type="Gene3D" id="3.90.1750.10">
    <property type="entry name" value="Hect, E3 ligase catalytic domains"/>
    <property type="match status" value="1"/>
</dbReference>
<dbReference type="InterPro" id="IPR000569">
    <property type="entry name" value="HECT_dom"/>
</dbReference>
<feature type="compositionally biased region" description="Low complexity" evidence="10">
    <location>
        <begin position="202"/>
        <end position="212"/>
    </location>
</feature>
<dbReference type="InterPro" id="IPR050409">
    <property type="entry name" value="E3_ubiq-protein_ligase"/>
</dbReference>
<evidence type="ECO:0000256" key="3">
    <source>
        <dbReference type="ARBA" id="ARBA00004906"/>
    </source>
</evidence>
<dbReference type="SUPFAM" id="SSF56204">
    <property type="entry name" value="Hect, E3 ligase catalytic domain"/>
    <property type="match status" value="1"/>
</dbReference>
<keyword evidence="7 8" id="KW-0833">Ubl conjugation pathway</keyword>
<dbReference type="PROSITE" id="PS50020">
    <property type="entry name" value="WW_DOMAIN_2"/>
    <property type="match status" value="3"/>
</dbReference>
<dbReference type="Proteomes" id="UP000695022">
    <property type="component" value="Unplaced"/>
</dbReference>
<feature type="compositionally biased region" description="Acidic residues" evidence="10">
    <location>
        <begin position="70"/>
        <end position="84"/>
    </location>
</feature>
<evidence type="ECO:0000256" key="10">
    <source>
        <dbReference type="SAM" id="MobiDB-lite"/>
    </source>
</evidence>
<dbReference type="InterPro" id="IPR024928">
    <property type="entry name" value="E3_ub_ligase_SMURF1"/>
</dbReference>
<feature type="region of interest" description="Disordered" evidence="10">
    <location>
        <begin position="184"/>
        <end position="218"/>
    </location>
</feature>
<protein>
    <recommendedName>
        <fullName evidence="8">E3 ubiquitin-protein ligase</fullName>
        <ecNumber evidence="8">2.3.2.26</ecNumber>
    </recommendedName>
</protein>
<feature type="domain" description="WW" evidence="11">
    <location>
        <begin position="254"/>
        <end position="287"/>
    </location>
</feature>
<organism evidence="13 14">
    <name type="scientific">Priapulus caudatus</name>
    <name type="common">Priapulid worm</name>
    <dbReference type="NCBI Taxonomy" id="37621"/>
    <lineage>
        <taxon>Eukaryota</taxon>
        <taxon>Metazoa</taxon>
        <taxon>Ecdysozoa</taxon>
        <taxon>Scalidophora</taxon>
        <taxon>Priapulida</taxon>
        <taxon>Priapulimorpha</taxon>
        <taxon>Priapulimorphida</taxon>
        <taxon>Priapulidae</taxon>
        <taxon>Priapulus</taxon>
    </lineage>
</organism>
<feature type="domain" description="WW" evidence="11">
    <location>
        <begin position="335"/>
        <end position="368"/>
    </location>
</feature>
<evidence type="ECO:0000256" key="2">
    <source>
        <dbReference type="ARBA" id="ARBA00004496"/>
    </source>
</evidence>
<dbReference type="PANTHER" id="PTHR11254">
    <property type="entry name" value="HECT DOMAIN UBIQUITIN-PROTEIN LIGASE"/>
    <property type="match status" value="1"/>
</dbReference>
<feature type="compositionally biased region" description="Polar residues" evidence="10">
    <location>
        <begin position="278"/>
        <end position="290"/>
    </location>
</feature>
<dbReference type="EC" id="2.3.2.26" evidence="8"/>
<feature type="active site" description="Glycyl thioester intermediate" evidence="9">
    <location>
        <position position="730"/>
    </location>
</feature>
<dbReference type="Gene3D" id="3.30.2410.10">
    <property type="entry name" value="Hect, E3 ligase catalytic domain"/>
    <property type="match status" value="1"/>
</dbReference>
<dbReference type="Pfam" id="PF00397">
    <property type="entry name" value="WW"/>
    <property type="match status" value="3"/>
</dbReference>
<dbReference type="PANTHER" id="PTHR11254:SF440">
    <property type="entry name" value="E3 UBIQUITIN-PROTEIN LIGASE NEDD-4"/>
    <property type="match status" value="1"/>
</dbReference>
<dbReference type="SUPFAM" id="SSF51045">
    <property type="entry name" value="WW domain"/>
    <property type="match status" value="3"/>
</dbReference>
<keyword evidence="4" id="KW-0963">Cytoplasm</keyword>
<feature type="region of interest" description="Disordered" evidence="10">
    <location>
        <begin position="47"/>
        <end position="109"/>
    </location>
</feature>
<dbReference type="Pfam" id="PF00632">
    <property type="entry name" value="HECT"/>
    <property type="match status" value="1"/>
</dbReference>
<dbReference type="CDD" id="cd00078">
    <property type="entry name" value="HECTc"/>
    <property type="match status" value="1"/>
</dbReference>